<dbReference type="GO" id="GO:0005634">
    <property type="term" value="C:nucleus"/>
    <property type="evidence" value="ECO:0007669"/>
    <property type="project" value="TreeGrafter"/>
</dbReference>
<proteinExistence type="predicted"/>
<keyword evidence="6" id="KW-0175">Coiled coil</keyword>
<dbReference type="Pfam" id="PF00172">
    <property type="entry name" value="Zn_clus"/>
    <property type="match status" value="1"/>
</dbReference>
<feature type="region of interest" description="Disordered" evidence="7">
    <location>
        <begin position="1"/>
        <end position="23"/>
    </location>
</feature>
<reference evidence="10" key="1">
    <citation type="submission" date="2020-01" db="EMBL/GenBank/DDBJ databases">
        <authorList>
            <consortium name="DOE Joint Genome Institute"/>
            <person name="Haridas S."/>
            <person name="Albert R."/>
            <person name="Binder M."/>
            <person name="Bloem J."/>
            <person name="Labutti K."/>
            <person name="Salamov A."/>
            <person name="Andreopoulos B."/>
            <person name="Baker S.E."/>
            <person name="Barry K."/>
            <person name="Bills G."/>
            <person name="Bluhm B.H."/>
            <person name="Cannon C."/>
            <person name="Castanera R."/>
            <person name="Culley D.E."/>
            <person name="Daum C."/>
            <person name="Ezra D."/>
            <person name="Gonzalez J.B."/>
            <person name="Henrissat B."/>
            <person name="Kuo A."/>
            <person name="Liang C."/>
            <person name="Lipzen A."/>
            <person name="Lutzoni F."/>
            <person name="Magnuson J."/>
            <person name="Mondo S."/>
            <person name="Nolan M."/>
            <person name="Ohm R."/>
            <person name="Pangilinan J."/>
            <person name="Park H.-J."/>
            <person name="Ramirez L."/>
            <person name="Alfaro M."/>
            <person name="Sun H."/>
            <person name="Tritt A."/>
            <person name="Yoshinaga Y."/>
            <person name="Zwiers L.-H."/>
            <person name="Turgeon B.G."/>
            <person name="Goodwin S.B."/>
            <person name="Spatafora J.W."/>
            <person name="Crous P.W."/>
            <person name="Grigoriev I.V."/>
        </authorList>
    </citation>
    <scope>NUCLEOTIDE SEQUENCE</scope>
    <source>
        <strain evidence="10">IPT5</strain>
    </source>
</reference>
<keyword evidence="8" id="KW-1133">Transmembrane helix</keyword>
<dbReference type="SMART" id="SM00066">
    <property type="entry name" value="GAL4"/>
    <property type="match status" value="1"/>
</dbReference>
<evidence type="ECO:0000256" key="3">
    <source>
        <dbReference type="ARBA" id="ARBA00023125"/>
    </source>
</evidence>
<keyword evidence="5" id="KW-0539">Nucleus</keyword>
<dbReference type="InterPro" id="IPR051127">
    <property type="entry name" value="Fungal_SecMet_Regulators"/>
</dbReference>
<dbReference type="SMART" id="SM00906">
    <property type="entry name" value="Fungal_trans"/>
    <property type="match status" value="1"/>
</dbReference>
<keyword evidence="1" id="KW-0479">Metal-binding</keyword>
<evidence type="ECO:0000256" key="8">
    <source>
        <dbReference type="SAM" id="Phobius"/>
    </source>
</evidence>
<dbReference type="CDD" id="cd12148">
    <property type="entry name" value="fungal_TF_MHR"/>
    <property type="match status" value="1"/>
</dbReference>
<evidence type="ECO:0000256" key="6">
    <source>
        <dbReference type="SAM" id="Coils"/>
    </source>
</evidence>
<dbReference type="PROSITE" id="PS50048">
    <property type="entry name" value="ZN2_CY6_FUNGAL_2"/>
    <property type="match status" value="1"/>
</dbReference>
<organism evidence="10 11">
    <name type="scientific">Plenodomus tracheiphilus IPT5</name>
    <dbReference type="NCBI Taxonomy" id="1408161"/>
    <lineage>
        <taxon>Eukaryota</taxon>
        <taxon>Fungi</taxon>
        <taxon>Dikarya</taxon>
        <taxon>Ascomycota</taxon>
        <taxon>Pezizomycotina</taxon>
        <taxon>Dothideomycetes</taxon>
        <taxon>Pleosporomycetidae</taxon>
        <taxon>Pleosporales</taxon>
        <taxon>Pleosporineae</taxon>
        <taxon>Leptosphaeriaceae</taxon>
        <taxon>Plenodomus</taxon>
    </lineage>
</organism>
<dbReference type="Pfam" id="PF04082">
    <property type="entry name" value="Fungal_trans"/>
    <property type="match status" value="1"/>
</dbReference>
<keyword evidence="11" id="KW-1185">Reference proteome</keyword>
<dbReference type="Gene3D" id="4.10.240.10">
    <property type="entry name" value="Zn(2)-C6 fungal-type DNA-binding domain"/>
    <property type="match status" value="1"/>
</dbReference>
<dbReference type="GO" id="GO:0000978">
    <property type="term" value="F:RNA polymerase II cis-regulatory region sequence-specific DNA binding"/>
    <property type="evidence" value="ECO:0007669"/>
    <property type="project" value="TreeGrafter"/>
</dbReference>
<evidence type="ECO:0000259" key="9">
    <source>
        <dbReference type="PROSITE" id="PS50048"/>
    </source>
</evidence>
<evidence type="ECO:0000313" key="11">
    <source>
        <dbReference type="Proteomes" id="UP000799423"/>
    </source>
</evidence>
<dbReference type="PROSITE" id="PS00463">
    <property type="entry name" value="ZN2_CY6_FUNGAL_1"/>
    <property type="match status" value="1"/>
</dbReference>
<evidence type="ECO:0000256" key="2">
    <source>
        <dbReference type="ARBA" id="ARBA00023015"/>
    </source>
</evidence>
<evidence type="ECO:0000256" key="5">
    <source>
        <dbReference type="ARBA" id="ARBA00023242"/>
    </source>
</evidence>
<evidence type="ECO:0000256" key="7">
    <source>
        <dbReference type="SAM" id="MobiDB-lite"/>
    </source>
</evidence>
<accession>A0A6A7BQE4</accession>
<dbReference type="AlphaFoldDB" id="A0A6A7BQE4"/>
<keyword evidence="4" id="KW-0804">Transcription</keyword>
<dbReference type="OrthoDB" id="3364175at2759"/>
<dbReference type="EMBL" id="MU006288">
    <property type="protein sequence ID" value="KAF2856839.1"/>
    <property type="molecule type" value="Genomic_DNA"/>
</dbReference>
<keyword evidence="8" id="KW-0812">Transmembrane</keyword>
<protein>
    <recommendedName>
        <fullName evidence="9">Zn(2)-C6 fungal-type domain-containing protein</fullName>
    </recommendedName>
</protein>
<feature type="compositionally biased region" description="Basic and acidic residues" evidence="7">
    <location>
        <begin position="8"/>
        <end position="22"/>
    </location>
</feature>
<evidence type="ECO:0000313" key="10">
    <source>
        <dbReference type="EMBL" id="KAF2856839.1"/>
    </source>
</evidence>
<dbReference type="SUPFAM" id="SSF57701">
    <property type="entry name" value="Zn2/Cys6 DNA-binding domain"/>
    <property type="match status" value="1"/>
</dbReference>
<dbReference type="GO" id="GO:0000435">
    <property type="term" value="P:positive regulation of transcription from RNA polymerase II promoter by galactose"/>
    <property type="evidence" value="ECO:0007669"/>
    <property type="project" value="TreeGrafter"/>
</dbReference>
<dbReference type="GO" id="GO:0000981">
    <property type="term" value="F:DNA-binding transcription factor activity, RNA polymerase II-specific"/>
    <property type="evidence" value="ECO:0007669"/>
    <property type="project" value="InterPro"/>
</dbReference>
<keyword evidence="2" id="KW-0805">Transcription regulation</keyword>
<dbReference type="PANTHER" id="PTHR47424">
    <property type="entry name" value="REGULATORY PROTEIN GAL4"/>
    <property type="match status" value="1"/>
</dbReference>
<keyword evidence="3" id="KW-0238">DNA-binding</keyword>
<dbReference type="GO" id="GO:0008270">
    <property type="term" value="F:zinc ion binding"/>
    <property type="evidence" value="ECO:0007669"/>
    <property type="project" value="InterPro"/>
</dbReference>
<dbReference type="CDD" id="cd00067">
    <property type="entry name" value="GAL4"/>
    <property type="match status" value="1"/>
</dbReference>
<feature type="domain" description="Zn(2)-C6 fungal-type" evidence="9">
    <location>
        <begin position="31"/>
        <end position="61"/>
    </location>
</feature>
<dbReference type="InterPro" id="IPR007219">
    <property type="entry name" value="XnlR_reg_dom"/>
</dbReference>
<sequence length="746" mass="83105">MRQPADATGRERSASHTTDTRPAKRNRITVACTSCRQRKSRCNGSRPICDACAEHGFDCLYSNTGTLTKSSASEELVVKLESRVATVEEILAQLSSRVSRIEDKGEDTAADITTAPHVDSFADDTVRLQDPTDGIGSIVFTEEEDSGFFGPTSNIAFTHQVVRTTTGIMKHAASNGTPVSSDDTALKSHVVHMSHPASPVHNSHLFVSNGKIRIGVEPFILPPEDTMMQLIDLYFSTAGTLFPYIDRNGFLRTYRQLVATNILSVRRSWLGLLNMVFAVTTNADNSPDPEITAQARAEKANVFYHRAMVLSDRQIRYGTSLEVVQMLLLASMYSQGTERSIETWNTHGLAVKAAYQLGIHSPDALRQYPPPEREMRKRVWFGCVVLDRTLSMTMGRPVSIPESFVKVGLPQLIEDAYTSTSSDGEKREDPASVQFFAATIILYRLMSEVFDLLYGSNVGLGGATDVFDIASHLLQYEQKFVHWQHSLPASIPLISEEELTRPPADFGTANLRVVLTSRFLNLRILTHRPLLCKYLEIIGSSQINIQQLAILHQVGANSVRICVQSANSIIQITRWALQHADAPRQLLGAWWFSLYYAFNAALVIYSALLIQHQAKYHNQPIPMEEMQLSIESLYQAIDCMSRLYKGNRMIETCVRYTSALAHRLTVILQIDSIPPTDMAEMLQETLGRNPVRSVSTEAGPQNDFDFSDPTDLYLGLELGDLWQPLNPDFLTGFIGSTFPDGATFER</sequence>
<dbReference type="PANTHER" id="PTHR47424:SF3">
    <property type="entry name" value="REGULATORY PROTEIN GAL4"/>
    <property type="match status" value="1"/>
</dbReference>
<feature type="coiled-coil region" evidence="6">
    <location>
        <begin position="77"/>
        <end position="104"/>
    </location>
</feature>
<dbReference type="GO" id="GO:0006351">
    <property type="term" value="P:DNA-templated transcription"/>
    <property type="evidence" value="ECO:0007669"/>
    <property type="project" value="InterPro"/>
</dbReference>
<dbReference type="Proteomes" id="UP000799423">
    <property type="component" value="Unassembled WGS sequence"/>
</dbReference>
<evidence type="ECO:0000256" key="4">
    <source>
        <dbReference type="ARBA" id="ARBA00023163"/>
    </source>
</evidence>
<keyword evidence="8" id="KW-0472">Membrane</keyword>
<evidence type="ECO:0000256" key="1">
    <source>
        <dbReference type="ARBA" id="ARBA00022723"/>
    </source>
</evidence>
<name>A0A6A7BQE4_9PLEO</name>
<dbReference type="InterPro" id="IPR001138">
    <property type="entry name" value="Zn2Cys6_DnaBD"/>
</dbReference>
<gene>
    <name evidence="10" type="ORF">T440DRAFT_484936</name>
</gene>
<feature type="transmembrane region" description="Helical" evidence="8">
    <location>
        <begin position="589"/>
        <end position="610"/>
    </location>
</feature>
<dbReference type="InterPro" id="IPR036864">
    <property type="entry name" value="Zn2-C6_fun-type_DNA-bd_sf"/>
</dbReference>